<protein>
    <submittedName>
        <fullName evidence="1">IS110 family transposase</fullName>
    </submittedName>
</protein>
<evidence type="ECO:0000313" key="2">
    <source>
        <dbReference type="Proteomes" id="UP000288024"/>
    </source>
</evidence>
<dbReference type="AlphaFoldDB" id="A0A3S2WZA9"/>
<sequence length="54" mass="5999">MNPVVGLDVSKGESQVQAYLDKGKPYRKGFKVSHTLEGLKELFDFLEEVKGKTG</sequence>
<feature type="non-terminal residue" evidence="1">
    <location>
        <position position="54"/>
    </location>
</feature>
<dbReference type="Proteomes" id="UP000288024">
    <property type="component" value="Unassembled WGS sequence"/>
</dbReference>
<evidence type="ECO:0000313" key="1">
    <source>
        <dbReference type="EMBL" id="RVT57395.1"/>
    </source>
</evidence>
<comment type="caution">
    <text evidence="1">The sequence shown here is derived from an EMBL/GenBank/DDBJ whole genome shotgun (WGS) entry which is preliminary data.</text>
</comment>
<organism evidence="1 2">
    <name type="scientific">Niallia taxi</name>
    <dbReference type="NCBI Taxonomy" id="2499688"/>
    <lineage>
        <taxon>Bacteria</taxon>
        <taxon>Bacillati</taxon>
        <taxon>Bacillota</taxon>
        <taxon>Bacilli</taxon>
        <taxon>Bacillales</taxon>
        <taxon>Bacillaceae</taxon>
        <taxon>Niallia</taxon>
    </lineage>
</organism>
<gene>
    <name evidence="1" type="ORF">EM808_24525</name>
</gene>
<accession>A0A3S2WZA9</accession>
<name>A0A3S2WZA9_9BACI</name>
<keyword evidence="2" id="KW-1185">Reference proteome</keyword>
<reference evidence="1 2" key="1">
    <citation type="submission" date="2019-01" db="EMBL/GenBank/DDBJ databases">
        <title>Bacillus sp. M5HDSG1-1, whole genome shotgun sequence.</title>
        <authorList>
            <person name="Tuo L."/>
        </authorList>
    </citation>
    <scope>NUCLEOTIDE SEQUENCE [LARGE SCALE GENOMIC DNA]</scope>
    <source>
        <strain evidence="1 2">M5HDSG1-1</strain>
    </source>
</reference>
<dbReference type="EMBL" id="RZTZ01000017">
    <property type="protein sequence ID" value="RVT57395.1"/>
    <property type="molecule type" value="Genomic_DNA"/>
</dbReference>
<proteinExistence type="predicted"/>